<feature type="signal peptide" evidence="1">
    <location>
        <begin position="1"/>
        <end position="27"/>
    </location>
</feature>
<comment type="caution">
    <text evidence="3">The sequence shown here is derived from an EMBL/GenBank/DDBJ whole genome shotgun (WGS) entry which is preliminary data.</text>
</comment>
<keyword evidence="1" id="KW-0732">Signal</keyword>
<dbReference type="CDD" id="cd01149">
    <property type="entry name" value="HutB"/>
    <property type="match status" value="1"/>
</dbReference>
<keyword evidence="4" id="KW-1185">Reference proteome</keyword>
<evidence type="ECO:0000256" key="1">
    <source>
        <dbReference type="SAM" id="SignalP"/>
    </source>
</evidence>
<proteinExistence type="predicted"/>
<gene>
    <name evidence="3" type="ORF">DKT75_12590</name>
</gene>
<dbReference type="PANTHER" id="PTHR30535">
    <property type="entry name" value="VITAMIN B12-BINDING PROTEIN"/>
    <property type="match status" value="1"/>
</dbReference>
<dbReference type="InterPro" id="IPR050902">
    <property type="entry name" value="ABC_Transporter_SBP"/>
</dbReference>
<dbReference type="PANTHER" id="PTHR30535:SF4">
    <property type="entry name" value="HEMIN-BINDING PERIPLASMIC PROTEIN HMUT"/>
    <property type="match status" value="1"/>
</dbReference>
<accession>A0A317CAL5</accession>
<dbReference type="Gene3D" id="3.40.50.1980">
    <property type="entry name" value="Nitrogenase molybdenum iron protein domain"/>
    <property type="match status" value="2"/>
</dbReference>
<dbReference type="EMBL" id="QGKL01000035">
    <property type="protein sequence ID" value="PWQ95181.1"/>
    <property type="molecule type" value="Genomic_DNA"/>
</dbReference>
<dbReference type="AlphaFoldDB" id="A0A317CAL5"/>
<organism evidence="3 4">
    <name type="scientific">Leucothrix arctica</name>
    <dbReference type="NCBI Taxonomy" id="1481894"/>
    <lineage>
        <taxon>Bacteria</taxon>
        <taxon>Pseudomonadati</taxon>
        <taxon>Pseudomonadota</taxon>
        <taxon>Gammaproteobacteria</taxon>
        <taxon>Thiotrichales</taxon>
        <taxon>Thiotrichaceae</taxon>
        <taxon>Leucothrix</taxon>
    </lineage>
</organism>
<dbReference type="InterPro" id="IPR002491">
    <property type="entry name" value="ABC_transptr_periplasmic_BD"/>
</dbReference>
<reference evidence="3 4" key="1">
    <citation type="submission" date="2018-05" db="EMBL/GenBank/DDBJ databases">
        <title>Leucothrix arctica sp. nov., isolated from Arctic seawater.</title>
        <authorList>
            <person name="Choi A."/>
            <person name="Baek K."/>
        </authorList>
    </citation>
    <scope>NUCLEOTIDE SEQUENCE [LARGE SCALE GENOMIC DNA]</scope>
    <source>
        <strain evidence="3 4">IMCC9719</strain>
    </source>
</reference>
<dbReference type="OrthoDB" id="9797736at2"/>
<evidence type="ECO:0000313" key="3">
    <source>
        <dbReference type="EMBL" id="PWQ95181.1"/>
    </source>
</evidence>
<dbReference type="PROSITE" id="PS50983">
    <property type="entry name" value="FE_B12_PBP"/>
    <property type="match status" value="1"/>
</dbReference>
<name>A0A317CAL5_9GAMM</name>
<evidence type="ECO:0000313" key="4">
    <source>
        <dbReference type="Proteomes" id="UP000245506"/>
    </source>
</evidence>
<protein>
    <submittedName>
        <fullName evidence="3">Hemin ABC transporter substrate-binding protein</fullName>
    </submittedName>
</protein>
<dbReference type="RefSeq" id="WP_109823793.1">
    <property type="nucleotide sequence ID" value="NZ_QGKL01000035.1"/>
</dbReference>
<evidence type="ECO:0000259" key="2">
    <source>
        <dbReference type="PROSITE" id="PS50983"/>
    </source>
</evidence>
<feature type="chain" id="PRO_5016337345" evidence="1">
    <location>
        <begin position="28"/>
        <end position="296"/>
    </location>
</feature>
<dbReference type="Pfam" id="PF01497">
    <property type="entry name" value="Peripla_BP_2"/>
    <property type="match status" value="1"/>
</dbReference>
<dbReference type="SUPFAM" id="SSF53807">
    <property type="entry name" value="Helical backbone' metal receptor"/>
    <property type="match status" value="1"/>
</dbReference>
<dbReference type="Proteomes" id="UP000245506">
    <property type="component" value="Unassembled WGS sequence"/>
</dbReference>
<feature type="domain" description="Fe/B12 periplasmic-binding" evidence="2">
    <location>
        <begin position="35"/>
        <end position="291"/>
    </location>
</feature>
<sequence length="296" mass="31319">MLITLNKRSFTRILLSGVLLLSSSVHAKDTDEAMRIVSAAGALTEIIYELGAEDKLVGVDTTSIFPKAATELPQVGYQRALSAEGILSLSPSILLATEEAGPPAVIDQLQSTKLPIMIIPIEYTTEGVAKKIRAVSKAVGKESAGQTLIAKLEAKMAALDTKIKANVSEPKRTIFIMSMGGGSPMVAGLHTAANAMINISGGINPMTSYQGYKPINIESLVNINPEVIIVTKRTMEGLGGMDEIMKIPGLTMTDAAKNKQVAVLEDMSTLGFTPRLAEAANTIYQSIYPTAAQAAE</sequence>